<comment type="pathway">
    <text evidence="2 10">Protein modification; protein ubiquitination.</text>
</comment>
<feature type="domain" description="UBR-type" evidence="12">
    <location>
        <begin position="149"/>
        <end position="219"/>
    </location>
</feature>
<gene>
    <name evidence="13" type="ORF">TGRUB_295658A</name>
</gene>
<feature type="region of interest" description="Disordered" evidence="11">
    <location>
        <begin position="1"/>
        <end position="45"/>
    </location>
</feature>
<keyword evidence="7 10" id="KW-0862">Zinc</keyword>
<dbReference type="PANTHER" id="PTHR21497:SF24">
    <property type="entry name" value="E3 UBIQUITIN-PROTEIN LIGASE UBR1"/>
    <property type="match status" value="1"/>
</dbReference>
<evidence type="ECO:0000256" key="10">
    <source>
        <dbReference type="RuleBase" id="RU366018"/>
    </source>
</evidence>
<feature type="compositionally biased region" description="Basic and acidic residues" evidence="11">
    <location>
        <begin position="641"/>
        <end position="673"/>
    </location>
</feature>
<dbReference type="InterPro" id="IPR039164">
    <property type="entry name" value="UBR1-like"/>
</dbReference>
<dbReference type="GO" id="GO:0071596">
    <property type="term" value="P:ubiquitin-dependent protein catabolic process via the N-end rule pathway"/>
    <property type="evidence" value="ECO:0007669"/>
    <property type="project" value="UniProtKB-UniRule"/>
</dbReference>
<dbReference type="PROSITE" id="PS51157">
    <property type="entry name" value="ZF_UBR"/>
    <property type="match status" value="1"/>
</dbReference>
<feature type="region of interest" description="Disordered" evidence="11">
    <location>
        <begin position="303"/>
        <end position="392"/>
    </location>
</feature>
<dbReference type="EC" id="2.3.2.27" evidence="10"/>
<dbReference type="AlphaFoldDB" id="A0A086LLH7"/>
<evidence type="ECO:0000256" key="4">
    <source>
        <dbReference type="ARBA" id="ARBA00022723"/>
    </source>
</evidence>
<evidence type="ECO:0000256" key="5">
    <source>
        <dbReference type="ARBA" id="ARBA00022771"/>
    </source>
</evidence>
<reference evidence="13 14" key="1">
    <citation type="submission" date="2014-05" db="EMBL/GenBank/DDBJ databases">
        <authorList>
            <person name="Sibley D."/>
            <person name="Venepally P."/>
            <person name="Karamycheva S."/>
            <person name="Hadjithomas M."/>
            <person name="Khan A."/>
            <person name="Brunk B."/>
            <person name="Roos D."/>
            <person name="Caler E."/>
            <person name="Lorenzi H."/>
        </authorList>
    </citation>
    <scope>NUCLEOTIDE SEQUENCE [LARGE SCALE GENOMIC DNA]</scope>
    <source>
        <strain evidence="13 14">RUB</strain>
    </source>
</reference>
<evidence type="ECO:0000256" key="8">
    <source>
        <dbReference type="ARBA" id="ARBA00046341"/>
    </source>
</evidence>
<keyword evidence="3 10" id="KW-0808">Transferase</keyword>
<feature type="compositionally biased region" description="Low complexity" evidence="11">
    <location>
        <begin position="462"/>
        <end position="509"/>
    </location>
</feature>
<dbReference type="VEuPathDB" id="ToxoDB:TGRUB_295658A"/>
<name>A0A086LLH7_TOXGO</name>
<comment type="catalytic activity">
    <reaction evidence="1 10">
        <text>S-ubiquitinyl-[E2 ubiquitin-conjugating enzyme]-L-cysteine + [acceptor protein]-L-lysine = [E2 ubiquitin-conjugating enzyme]-L-cysteine + N(6)-ubiquitinyl-[acceptor protein]-L-lysine.</text>
        <dbReference type="EC" id="2.3.2.27"/>
    </reaction>
</comment>
<evidence type="ECO:0000256" key="1">
    <source>
        <dbReference type="ARBA" id="ARBA00000900"/>
    </source>
</evidence>
<feature type="region of interest" description="Disordered" evidence="11">
    <location>
        <begin position="460"/>
        <end position="568"/>
    </location>
</feature>
<feature type="compositionally biased region" description="Polar residues" evidence="11">
    <location>
        <begin position="551"/>
        <end position="562"/>
    </location>
</feature>
<organism evidence="13 14">
    <name type="scientific">Toxoplasma gondii RUB</name>
    <dbReference type="NCBI Taxonomy" id="935652"/>
    <lineage>
        <taxon>Eukaryota</taxon>
        <taxon>Sar</taxon>
        <taxon>Alveolata</taxon>
        <taxon>Apicomplexa</taxon>
        <taxon>Conoidasida</taxon>
        <taxon>Coccidia</taxon>
        <taxon>Eucoccidiorida</taxon>
        <taxon>Eimeriorina</taxon>
        <taxon>Sarcocystidae</taxon>
        <taxon>Toxoplasma</taxon>
    </lineage>
</organism>
<comment type="function">
    <text evidence="10">Ubiquitin ligase protein which is a component of the N-end rule pathway. Recognizes and binds to proteins bearing specific N-terminal residues that are destabilizing according to the N-end rule, leading to their ubiquitination and subsequent degradation.</text>
</comment>
<sequence>MDPPSSSFSPVNSSSSVSSSLPSSSSSSSLPSAVPSALSSSSPSFSSIVSSSSSAFTASSPLDSLDPEYLFRGLESVVTSADVSTLVGVLRRALYCRRSSPECSRSPRPSAGTSAALWKAKIRPWLFAVSAPCPCLLEHDRLAMEDEGGACGAHLKKGDIGFRCLDCEHDSTCVVCAPCFLNADHASHNYMIIQASGGCCDCGDPSSWAPAGFCSKHRGVTPEMDGPASTQSLPAFLRLRSQQHISACVAFVTQRLRELPRETLWRSASRRHLQESLADVLLSAQRELELFHRQQRELEAQRLEETHGETAASTSADGPSSRTQSRTHSRREEGEEDEGDGEDDEGDGEEEEGDGGEGDGRVDVETDGLGVPRRRRHLRPHTPERAEGRARDAGINAALLREETPSNPFDFQLWGEALHLTPEEVAALTVAAVAGRGYDEQSAIDAGARAAMAAIRARETHSTVSSSRSSSSFLDSFSSNSSSSASSGTPSSGAAAAASLGASGSAAGARGDGAPRREGDTWSPSSRWWGGEDEGEGADRGGDSRLVDPSFSASSPVGTASGSAPVPSGLPTSALSYASTMSLFFLDRLVASAASPGDETRDESEGDSRSASAFASAGLADLLNLRGRQRGLSPRGPQASGDRRERNERRSERRGERSERRRGERTGRTDREFLTPTGRTSAEDSALSAAEASRATLVLTQAVVSWLSELATKHLGYRWLVTSSLVPSALVRWLCEHGTFGASLQRQLHDFYMALFASPKFKTKFAGLILDHYTHVARGVPLTDDDSRRDADAESCDLGSLTVQLFTVPNLAETAVWEKDFVARGISLLKEAPMMSSAHEVEIMLSGLEYMNPKLKGPEKRVLQDLCYVMSEETVWRRFFRADLLTICKILQPLWAFMLKFHRANLQVRHAREHVMYEMLHQWHNACILEDELLRIVKRLVSAFVSAFEAPSLPRSE</sequence>
<feature type="compositionally biased region" description="Basic and acidic residues" evidence="11">
    <location>
        <begin position="537"/>
        <end position="546"/>
    </location>
</feature>
<dbReference type="GO" id="GO:0016567">
    <property type="term" value="P:protein ubiquitination"/>
    <property type="evidence" value="ECO:0007669"/>
    <property type="project" value="UniProtKB-UniRule"/>
</dbReference>
<evidence type="ECO:0000313" key="14">
    <source>
        <dbReference type="Proteomes" id="UP000028834"/>
    </source>
</evidence>
<evidence type="ECO:0000313" key="13">
    <source>
        <dbReference type="EMBL" id="KFG57495.1"/>
    </source>
</evidence>
<dbReference type="SMART" id="SM00396">
    <property type="entry name" value="ZnF_UBR1"/>
    <property type="match status" value="1"/>
</dbReference>
<evidence type="ECO:0000256" key="7">
    <source>
        <dbReference type="ARBA" id="ARBA00022833"/>
    </source>
</evidence>
<dbReference type="Gene3D" id="2.10.110.30">
    <property type="match status" value="1"/>
</dbReference>
<keyword evidence="4 10" id="KW-0479">Metal-binding</keyword>
<protein>
    <recommendedName>
        <fullName evidence="10">E3 ubiquitin-protein ligase</fullName>
        <ecNumber evidence="10">2.3.2.27</ecNumber>
    </recommendedName>
</protein>
<feature type="compositionally biased region" description="Basic and acidic residues" evidence="11">
    <location>
        <begin position="381"/>
        <end position="392"/>
    </location>
</feature>
<dbReference type="FunFam" id="2.10.110.30:FF:000002">
    <property type="entry name" value="Putative e3 ubiquitin-protein ligase ubr3"/>
    <property type="match status" value="1"/>
</dbReference>
<dbReference type="Pfam" id="PF02207">
    <property type="entry name" value="zf-UBR"/>
    <property type="match status" value="1"/>
</dbReference>
<dbReference type="EMBL" id="AFYV02002826">
    <property type="protein sequence ID" value="KFG57495.1"/>
    <property type="molecule type" value="Genomic_DNA"/>
</dbReference>
<evidence type="ECO:0000256" key="2">
    <source>
        <dbReference type="ARBA" id="ARBA00004906"/>
    </source>
</evidence>
<proteinExistence type="inferred from homology"/>
<comment type="caution">
    <text evidence="13">The sequence shown here is derived from an EMBL/GenBank/DDBJ whole genome shotgun (WGS) entry which is preliminary data.</text>
</comment>
<dbReference type="UniPathway" id="UPA00143"/>
<dbReference type="Proteomes" id="UP000028834">
    <property type="component" value="Unassembled WGS sequence"/>
</dbReference>
<dbReference type="GO" id="GO:0061630">
    <property type="term" value="F:ubiquitin protein ligase activity"/>
    <property type="evidence" value="ECO:0007669"/>
    <property type="project" value="UniProtKB-UniRule"/>
</dbReference>
<evidence type="ECO:0000256" key="6">
    <source>
        <dbReference type="ARBA" id="ARBA00022786"/>
    </source>
</evidence>
<evidence type="ECO:0000259" key="12">
    <source>
        <dbReference type="PROSITE" id="PS51157"/>
    </source>
</evidence>
<feature type="zinc finger region" description="UBR-type" evidence="9">
    <location>
        <begin position="149"/>
        <end position="219"/>
    </location>
</feature>
<evidence type="ECO:0000256" key="3">
    <source>
        <dbReference type="ARBA" id="ARBA00022679"/>
    </source>
</evidence>
<dbReference type="GO" id="GO:0005737">
    <property type="term" value="C:cytoplasm"/>
    <property type="evidence" value="ECO:0007669"/>
    <property type="project" value="TreeGrafter"/>
</dbReference>
<evidence type="ECO:0000256" key="11">
    <source>
        <dbReference type="SAM" id="MobiDB-lite"/>
    </source>
</evidence>
<evidence type="ECO:0000256" key="9">
    <source>
        <dbReference type="PROSITE-ProRule" id="PRU00508"/>
    </source>
</evidence>
<accession>A0A086LLH7</accession>
<dbReference type="PANTHER" id="PTHR21497">
    <property type="entry name" value="UBIQUITIN LIGASE E3 ALPHA-RELATED"/>
    <property type="match status" value="1"/>
</dbReference>
<keyword evidence="5 10" id="KW-0863">Zinc-finger</keyword>
<keyword evidence="6 10" id="KW-0833">Ubl conjugation pathway</keyword>
<dbReference type="CDD" id="cd19673">
    <property type="entry name" value="UBR-box_UBR3"/>
    <property type="match status" value="1"/>
</dbReference>
<dbReference type="GO" id="GO:0008270">
    <property type="term" value="F:zinc ion binding"/>
    <property type="evidence" value="ECO:0007669"/>
    <property type="project" value="UniProtKB-UniRule"/>
</dbReference>
<feature type="region of interest" description="Disordered" evidence="11">
    <location>
        <begin position="625"/>
        <end position="685"/>
    </location>
</feature>
<feature type="compositionally biased region" description="Acidic residues" evidence="11">
    <location>
        <begin position="334"/>
        <end position="357"/>
    </location>
</feature>
<dbReference type="InterPro" id="IPR003126">
    <property type="entry name" value="Znf_UBR"/>
</dbReference>
<dbReference type="GO" id="GO:0000151">
    <property type="term" value="C:ubiquitin ligase complex"/>
    <property type="evidence" value="ECO:0007669"/>
    <property type="project" value="TreeGrafter"/>
</dbReference>
<comment type="similarity">
    <text evidence="8 10">Belongs to the E3 ubiquitin-protein ligase UBR1-like family.</text>
</comment>